<keyword evidence="6" id="KW-1185">Reference proteome</keyword>
<evidence type="ECO:0000313" key="5">
    <source>
        <dbReference type="EMBL" id="SEH11384.1"/>
    </source>
</evidence>
<keyword evidence="3 5" id="KW-0808">Transferase</keyword>
<dbReference type="CDD" id="cd06442">
    <property type="entry name" value="DPM1_like"/>
    <property type="match status" value="1"/>
</dbReference>
<sequence>MPSAWLIVPTYNEAENLPTLVERALRALEHSEVDPTLLVVDDASPDGTGRIAEELATREPRLRVLHRSGKAGIGPAYVAGFEHALAEGAELVLQMDADLSHDPDDLPRLIAPVLAGEADLTLGSRYVAGGAIERWGPLRRALSRAGCSYARRVLGVDVRDLTGGFKCMRRQVLETIGPATLRTNGYGFQIELTYRAVRAGFVVREVPITFRERGHGSSKMNAAIALEAAWRVPALRLSVGSRPRDAIFFEATSREEKSRWQDRSRT</sequence>
<dbReference type="InterPro" id="IPR001173">
    <property type="entry name" value="Glyco_trans_2-like"/>
</dbReference>
<dbReference type="RefSeq" id="WP_093116329.1">
    <property type="nucleotide sequence ID" value="NZ_FNWJ01000001.1"/>
</dbReference>
<dbReference type="Proteomes" id="UP000222056">
    <property type="component" value="Unassembled WGS sequence"/>
</dbReference>
<dbReference type="GO" id="GO:0004582">
    <property type="term" value="F:dolichyl-phosphate beta-D-mannosyltransferase activity"/>
    <property type="evidence" value="ECO:0007669"/>
    <property type="project" value="InterPro"/>
</dbReference>
<evidence type="ECO:0000256" key="2">
    <source>
        <dbReference type="ARBA" id="ARBA00022676"/>
    </source>
</evidence>
<gene>
    <name evidence="5" type="ORF">SAMN02745716_0750</name>
</gene>
<protein>
    <submittedName>
        <fullName evidence="5">Dolichol-phosphate mannosyltransferase</fullName>
    </submittedName>
</protein>
<organism evidence="5 6">
    <name type="scientific">Thermoleophilum album</name>
    <dbReference type="NCBI Taxonomy" id="29539"/>
    <lineage>
        <taxon>Bacteria</taxon>
        <taxon>Bacillati</taxon>
        <taxon>Actinomycetota</taxon>
        <taxon>Thermoleophilia</taxon>
        <taxon>Thermoleophilales</taxon>
        <taxon>Thermoleophilaceae</taxon>
        <taxon>Thermoleophilum</taxon>
    </lineage>
</organism>
<evidence type="ECO:0000256" key="3">
    <source>
        <dbReference type="ARBA" id="ARBA00022679"/>
    </source>
</evidence>
<dbReference type="GO" id="GO:0009247">
    <property type="term" value="P:glycolipid biosynthetic process"/>
    <property type="evidence" value="ECO:0007669"/>
    <property type="project" value="TreeGrafter"/>
</dbReference>
<dbReference type="OrthoDB" id="9810303at2"/>
<dbReference type="SUPFAM" id="SSF53448">
    <property type="entry name" value="Nucleotide-diphospho-sugar transferases"/>
    <property type="match status" value="1"/>
</dbReference>
<comment type="similarity">
    <text evidence="1">Belongs to the glycosyltransferase 2 family.</text>
</comment>
<dbReference type="EMBL" id="FNWJ01000001">
    <property type="protein sequence ID" value="SEH11384.1"/>
    <property type="molecule type" value="Genomic_DNA"/>
</dbReference>
<evidence type="ECO:0000259" key="4">
    <source>
        <dbReference type="Pfam" id="PF00535"/>
    </source>
</evidence>
<dbReference type="InterPro" id="IPR039528">
    <property type="entry name" value="DPM1-like"/>
</dbReference>
<dbReference type="STRING" id="29539.SAMN02745716_0750"/>
<reference evidence="6" key="1">
    <citation type="submission" date="2016-10" db="EMBL/GenBank/DDBJ databases">
        <authorList>
            <person name="Varghese N."/>
            <person name="Submissions S."/>
        </authorList>
    </citation>
    <scope>NUCLEOTIDE SEQUENCE [LARGE SCALE GENOMIC DNA]</scope>
    <source>
        <strain evidence="6">ATCC 35263</strain>
    </source>
</reference>
<name>A0A1H6FNP6_THEAL</name>
<dbReference type="FunFam" id="3.90.550.10:FF:000122">
    <property type="entry name" value="Dolichol-phosphate mannosyltransferase subunit 1"/>
    <property type="match status" value="1"/>
</dbReference>
<evidence type="ECO:0000256" key="1">
    <source>
        <dbReference type="ARBA" id="ARBA00006739"/>
    </source>
</evidence>
<dbReference type="Pfam" id="PF00535">
    <property type="entry name" value="Glycos_transf_2"/>
    <property type="match status" value="1"/>
</dbReference>
<feature type="domain" description="Glycosyltransferase 2-like" evidence="4">
    <location>
        <begin position="6"/>
        <end position="176"/>
    </location>
</feature>
<dbReference type="PANTHER" id="PTHR43398">
    <property type="entry name" value="DOLICHOL-PHOSPHATE MANNOSYLTRANSFERASE SUBUNIT 1"/>
    <property type="match status" value="1"/>
</dbReference>
<dbReference type="Gene3D" id="3.90.550.10">
    <property type="entry name" value="Spore Coat Polysaccharide Biosynthesis Protein SpsA, Chain A"/>
    <property type="match status" value="1"/>
</dbReference>
<accession>A0A1H6FNP6</accession>
<evidence type="ECO:0000313" key="6">
    <source>
        <dbReference type="Proteomes" id="UP000222056"/>
    </source>
</evidence>
<dbReference type="PANTHER" id="PTHR43398:SF1">
    <property type="entry name" value="DOLICHOL-PHOSPHATE MANNOSYLTRANSFERASE SUBUNIT 1"/>
    <property type="match status" value="1"/>
</dbReference>
<dbReference type="AlphaFoldDB" id="A0A1H6FNP6"/>
<proteinExistence type="inferred from homology"/>
<keyword evidence="2 5" id="KW-0328">Glycosyltransferase</keyword>
<dbReference type="InterPro" id="IPR029044">
    <property type="entry name" value="Nucleotide-diphossugar_trans"/>
</dbReference>
<dbReference type="GO" id="GO:0016020">
    <property type="term" value="C:membrane"/>
    <property type="evidence" value="ECO:0007669"/>
    <property type="project" value="GOC"/>
</dbReference>